<keyword evidence="8" id="KW-1003">Cell membrane</keyword>
<keyword evidence="12" id="KW-1185">Reference proteome</keyword>
<dbReference type="PANTHER" id="PTHR42755:SF1">
    <property type="entry name" value="3-DEOXY-D-MANNO-OCTULOSONIC ACID TRANSFERASE, MITOCHONDRIAL-RELATED"/>
    <property type="match status" value="1"/>
</dbReference>
<evidence type="ECO:0000256" key="6">
    <source>
        <dbReference type="ARBA" id="ARBA00031445"/>
    </source>
</evidence>
<evidence type="ECO:0000256" key="5">
    <source>
        <dbReference type="ARBA" id="ARBA00022679"/>
    </source>
</evidence>
<keyword evidence="5 8" id="KW-0808">Transferase</keyword>
<feature type="domain" description="3-deoxy-D-manno-octulosonic-acid transferase N-terminal" evidence="10">
    <location>
        <begin position="40"/>
        <end position="210"/>
    </location>
</feature>
<dbReference type="PANTHER" id="PTHR42755">
    <property type="entry name" value="3-DEOXY-MANNO-OCTULOSONATE CYTIDYLYLTRANSFERASE"/>
    <property type="match status" value="1"/>
</dbReference>
<dbReference type="GO" id="GO:0009244">
    <property type="term" value="P:lipopolysaccharide core region biosynthetic process"/>
    <property type="evidence" value="ECO:0007669"/>
    <property type="project" value="UniProtKB-UniRule"/>
</dbReference>
<evidence type="ECO:0000256" key="7">
    <source>
        <dbReference type="ARBA" id="ARBA00049183"/>
    </source>
</evidence>
<dbReference type="UniPathway" id="UPA00958"/>
<evidence type="ECO:0000313" key="12">
    <source>
        <dbReference type="Proteomes" id="UP000199650"/>
    </source>
</evidence>
<dbReference type="InterPro" id="IPR038107">
    <property type="entry name" value="Glycos_transf_N_sf"/>
</dbReference>
<dbReference type="Pfam" id="PF04413">
    <property type="entry name" value="Glycos_transf_N"/>
    <property type="match status" value="1"/>
</dbReference>
<accession>A0A1I0MRQ2</accession>
<dbReference type="InterPro" id="IPR039901">
    <property type="entry name" value="Kdotransferase"/>
</dbReference>
<dbReference type="Proteomes" id="UP000199650">
    <property type="component" value="Unassembled WGS sequence"/>
</dbReference>
<comment type="pathway">
    <text evidence="2 8">Bacterial outer membrane biogenesis; LPS core biosynthesis.</text>
</comment>
<dbReference type="SUPFAM" id="SSF53756">
    <property type="entry name" value="UDP-Glycosyltransferase/glycogen phosphorylase"/>
    <property type="match status" value="1"/>
</dbReference>
<dbReference type="Gene3D" id="3.40.50.2000">
    <property type="entry name" value="Glycogen Phosphorylase B"/>
    <property type="match status" value="1"/>
</dbReference>
<keyword evidence="8" id="KW-0472">Membrane</keyword>
<evidence type="ECO:0000256" key="8">
    <source>
        <dbReference type="RuleBase" id="RU365103"/>
    </source>
</evidence>
<dbReference type="GO" id="GO:0009245">
    <property type="term" value="P:lipid A biosynthetic process"/>
    <property type="evidence" value="ECO:0007669"/>
    <property type="project" value="TreeGrafter"/>
</dbReference>
<protein>
    <recommendedName>
        <fullName evidence="4 8">3-deoxy-D-manno-octulosonic acid transferase</fullName>
        <shortName evidence="8">Kdo transferase</shortName>
        <ecNumber evidence="3 8">2.4.99.12</ecNumber>
    </recommendedName>
    <alternativeName>
        <fullName evidence="6 8">Lipid IV(A) 3-deoxy-D-manno-octulosonic acid transferase</fullName>
    </alternativeName>
</protein>
<sequence>MPPIGISLFRGLQNMQGAAGLERRLRRGVEDGTEHPTRGAERLGRGLARRPDGALAWIHLKNSDGLEKVLGLVQHFQADHEDLTILITTTHHDGTPPNGSSFVHQYAPYSANAPVTAFLEHWRPDVLLWMDDKLDVTLLPAVFDRKIPAHWVNAHVPKEVQSQWRWLPGSIKSLMNGFDTIMAENDTAARELRRFGASKDRIVTSGPLQIQVVPPSCNMSERDAIAATLAARPVWLASGVCEIEEQALLDAHKQLVRKSHRLLLIIEPREAERGPELAAELEADGWGVACRSRDEDPTPDIQVFIADQAGESGLWMHLAPITYAGGSMGVGTDLNPLQPAALGSVVLFGPNVNGFFESYRRLERAGAATKISDGNSLTKAVEHLLSPEEAANMAMAAWDVTTSGAEVSDLLRGKLTDALEMRRT</sequence>
<comment type="function">
    <text evidence="1 8">Involved in lipopolysaccharide (LPS) biosynthesis. Catalyzes the transfer of 3-deoxy-D-manno-octulosonate (Kdo) residue(s) from CMP-Kdo to lipid IV(A), the tetraacyldisaccharide-1,4'-bisphosphate precursor of lipid A.</text>
</comment>
<evidence type="ECO:0000256" key="9">
    <source>
        <dbReference type="SAM" id="MobiDB-lite"/>
    </source>
</evidence>
<evidence type="ECO:0000256" key="3">
    <source>
        <dbReference type="ARBA" id="ARBA00012621"/>
    </source>
</evidence>
<dbReference type="EMBL" id="FOJB01000001">
    <property type="protein sequence ID" value="SEV90547.1"/>
    <property type="molecule type" value="Genomic_DNA"/>
</dbReference>
<evidence type="ECO:0000259" key="10">
    <source>
        <dbReference type="Pfam" id="PF04413"/>
    </source>
</evidence>
<name>A0A1I0MRQ2_9RHOB</name>
<organism evidence="11 12">
    <name type="scientific">Aliiroseovarius sediminilitoris</name>
    <dbReference type="NCBI Taxonomy" id="1173584"/>
    <lineage>
        <taxon>Bacteria</taxon>
        <taxon>Pseudomonadati</taxon>
        <taxon>Pseudomonadota</taxon>
        <taxon>Alphaproteobacteria</taxon>
        <taxon>Rhodobacterales</taxon>
        <taxon>Paracoccaceae</taxon>
        <taxon>Aliiroseovarius</taxon>
    </lineage>
</organism>
<dbReference type="InterPro" id="IPR007507">
    <property type="entry name" value="Glycos_transf_N"/>
</dbReference>
<proteinExistence type="inferred from homology"/>
<feature type="region of interest" description="Disordered" evidence="9">
    <location>
        <begin position="24"/>
        <end position="43"/>
    </location>
</feature>
<evidence type="ECO:0000256" key="4">
    <source>
        <dbReference type="ARBA" id="ARBA00019077"/>
    </source>
</evidence>
<dbReference type="OrthoDB" id="9789797at2"/>
<dbReference type="Gene3D" id="3.40.50.11720">
    <property type="entry name" value="3-Deoxy-D-manno-octulosonic-acid transferase, N-terminal domain"/>
    <property type="match status" value="1"/>
</dbReference>
<evidence type="ECO:0000256" key="1">
    <source>
        <dbReference type="ARBA" id="ARBA00003394"/>
    </source>
</evidence>
<reference evidence="11 12" key="1">
    <citation type="submission" date="2016-10" db="EMBL/GenBank/DDBJ databases">
        <authorList>
            <person name="de Groot N.N."/>
        </authorList>
    </citation>
    <scope>NUCLEOTIDE SEQUENCE [LARGE SCALE GENOMIC DNA]</scope>
    <source>
        <strain evidence="11 12">DSM 29439</strain>
    </source>
</reference>
<evidence type="ECO:0000256" key="2">
    <source>
        <dbReference type="ARBA" id="ARBA00004713"/>
    </source>
</evidence>
<evidence type="ECO:0000313" key="11">
    <source>
        <dbReference type="EMBL" id="SEV90547.1"/>
    </source>
</evidence>
<dbReference type="EC" id="2.4.99.12" evidence="3 8"/>
<dbReference type="STRING" id="1173584.SAMN05444851_0229"/>
<dbReference type="AlphaFoldDB" id="A0A1I0MRQ2"/>
<dbReference type="RefSeq" id="WP_091427532.1">
    <property type="nucleotide sequence ID" value="NZ_FOJB01000001.1"/>
</dbReference>
<comment type="subcellular location">
    <subcellularLocation>
        <location evidence="8">Cell membrane</location>
    </subcellularLocation>
</comment>
<dbReference type="GO" id="GO:0005886">
    <property type="term" value="C:plasma membrane"/>
    <property type="evidence" value="ECO:0007669"/>
    <property type="project" value="UniProtKB-SubCell"/>
</dbReference>
<keyword evidence="8" id="KW-0448">Lipopolysaccharide biosynthesis</keyword>
<gene>
    <name evidence="11" type="ORF">SAMN05444851_0229</name>
</gene>
<comment type="catalytic activity">
    <reaction evidence="7 8">
        <text>lipid IVA (E. coli) + CMP-3-deoxy-beta-D-manno-octulosonate = alpha-Kdo-(2-&gt;6)-lipid IVA (E. coli) + CMP + H(+)</text>
        <dbReference type="Rhea" id="RHEA:28066"/>
        <dbReference type="ChEBI" id="CHEBI:15378"/>
        <dbReference type="ChEBI" id="CHEBI:58603"/>
        <dbReference type="ChEBI" id="CHEBI:60364"/>
        <dbReference type="ChEBI" id="CHEBI:60377"/>
        <dbReference type="ChEBI" id="CHEBI:85987"/>
        <dbReference type="EC" id="2.4.99.12"/>
    </reaction>
</comment>
<comment type="similarity">
    <text evidence="8">Belongs to the glycosyltransferase group 1 family.</text>
</comment>
<dbReference type="GO" id="GO:0043842">
    <property type="term" value="F:Kdo transferase activity"/>
    <property type="evidence" value="ECO:0007669"/>
    <property type="project" value="UniProtKB-EC"/>
</dbReference>